<dbReference type="EMBL" id="CP059052">
    <property type="protein sequence ID" value="QLJ15091.1"/>
    <property type="molecule type" value="Genomic_DNA"/>
</dbReference>
<evidence type="ECO:0000313" key="1">
    <source>
        <dbReference type="EMBL" id="QLJ15091.1"/>
    </source>
</evidence>
<name>A0A7D5VYH6_PSEPU</name>
<gene>
    <name evidence="1" type="ORF">H0H12_03850</name>
</gene>
<dbReference type="Proteomes" id="UP000510934">
    <property type="component" value="Chromosome"/>
</dbReference>
<accession>A0A7D5VYH6</accession>
<dbReference type="AlphaFoldDB" id="A0A7D5VYH6"/>
<reference evidence="1 2" key="1">
    <citation type="journal article" date="2009" name="Mikrobiologiia">
        <title>[Phenanthren biodegradation and interaction of Pseudomonas putida BS3701 and Burkholderia sp.BS3702 in plant rhizosphere].</title>
        <authorList>
            <person name="Ovchinnikova A.A."/>
            <person name="Vetrova A.A."/>
            <person name="Filonov A.E."/>
            <person name="Boronin A.M."/>
        </authorList>
    </citation>
    <scope>NUCLEOTIDE SEQUENCE [LARGE SCALE GENOMIC DNA]</scope>
    <source>
        <strain evidence="1 2">BS3701</strain>
    </source>
</reference>
<sequence>MQHAVALNSIANATTPVTLLTSSSQASHCHTSIIDGFRVDKRTGEIYGQFVTSSLQTNIEQYRDGIPRPTDSQTQYQHLMEMKKVCNVVHVDFGGPKAETPTPVIDTLSPKPKRGPKPKLFLNPFAAIIKTAISESAHWVENAVMAGTYIAAGSSNGKLNIRPNYVRKVITMAVISTEAIESSTTFRNHDLEPIKERYTRYLAAAGRVAIHSIERYLKTHPSEKLRLEKKVLESQSQNEEGDIDEDGYLTDETVDLECRMELRMNYGRI</sequence>
<organism evidence="1 2">
    <name type="scientific">Pseudomonas putida</name>
    <name type="common">Arthrobacter siderocapsulatus</name>
    <dbReference type="NCBI Taxonomy" id="303"/>
    <lineage>
        <taxon>Bacteria</taxon>
        <taxon>Pseudomonadati</taxon>
        <taxon>Pseudomonadota</taxon>
        <taxon>Gammaproteobacteria</taxon>
        <taxon>Pseudomonadales</taxon>
        <taxon>Pseudomonadaceae</taxon>
        <taxon>Pseudomonas</taxon>
    </lineage>
</organism>
<proteinExistence type="predicted"/>
<evidence type="ECO:0000313" key="2">
    <source>
        <dbReference type="Proteomes" id="UP000510934"/>
    </source>
</evidence>
<protein>
    <submittedName>
        <fullName evidence="1">Uncharacterized protein</fullName>
    </submittedName>
</protein>
<dbReference type="RefSeq" id="WP_180689248.1">
    <property type="nucleotide sequence ID" value="NZ_CP059052.1"/>
</dbReference>